<feature type="region of interest" description="Disordered" evidence="1">
    <location>
        <begin position="1"/>
        <end position="21"/>
    </location>
</feature>
<evidence type="ECO:0000256" key="1">
    <source>
        <dbReference type="SAM" id="MobiDB-lite"/>
    </source>
</evidence>
<dbReference type="EMBL" id="KQ983039">
    <property type="protein sequence ID" value="KYQ48022.1"/>
    <property type="molecule type" value="Genomic_DNA"/>
</dbReference>
<evidence type="ECO:0000313" key="2">
    <source>
        <dbReference type="EMBL" id="KYQ48022.1"/>
    </source>
</evidence>
<evidence type="ECO:0000313" key="3">
    <source>
        <dbReference type="Proteomes" id="UP000075809"/>
    </source>
</evidence>
<feature type="compositionally biased region" description="Gly residues" evidence="1">
    <location>
        <begin position="90"/>
        <end position="117"/>
    </location>
</feature>
<protein>
    <submittedName>
        <fullName evidence="2">Uncharacterized protein</fullName>
    </submittedName>
</protein>
<feature type="region of interest" description="Disordered" evidence="1">
    <location>
        <begin position="82"/>
        <end position="117"/>
    </location>
</feature>
<keyword evidence="3" id="KW-1185">Reference proteome</keyword>
<sequence>MHRRVRGARSTGRKIEEEDNRTRGWTVEGKGVVRFNSTKENRSNLLLTDVIQSLGHLVYIYAVYARLVCIGNPVQRVHCYDGAQDEGHGETGGIDVDGGGGGGGGGDGGGDDGGGGG</sequence>
<dbReference type="AlphaFoldDB" id="A0A151WJI8"/>
<gene>
    <name evidence="2" type="ORF">ALC60_12982</name>
</gene>
<dbReference type="Proteomes" id="UP000075809">
    <property type="component" value="Unassembled WGS sequence"/>
</dbReference>
<name>A0A151WJI8_9HYME</name>
<organism evidence="2 3">
    <name type="scientific">Mycetomoellerius zeteki</name>
    <dbReference type="NCBI Taxonomy" id="64791"/>
    <lineage>
        <taxon>Eukaryota</taxon>
        <taxon>Metazoa</taxon>
        <taxon>Ecdysozoa</taxon>
        <taxon>Arthropoda</taxon>
        <taxon>Hexapoda</taxon>
        <taxon>Insecta</taxon>
        <taxon>Pterygota</taxon>
        <taxon>Neoptera</taxon>
        <taxon>Endopterygota</taxon>
        <taxon>Hymenoptera</taxon>
        <taxon>Apocrita</taxon>
        <taxon>Aculeata</taxon>
        <taxon>Formicoidea</taxon>
        <taxon>Formicidae</taxon>
        <taxon>Myrmicinae</taxon>
        <taxon>Mycetomoellerius</taxon>
    </lineage>
</organism>
<accession>A0A151WJI8</accession>
<reference evidence="2 3" key="1">
    <citation type="submission" date="2015-09" db="EMBL/GenBank/DDBJ databases">
        <title>Trachymyrmex zeteki WGS genome.</title>
        <authorList>
            <person name="Nygaard S."/>
            <person name="Hu H."/>
            <person name="Boomsma J."/>
            <person name="Zhang G."/>
        </authorList>
    </citation>
    <scope>NUCLEOTIDE SEQUENCE [LARGE SCALE GENOMIC DNA]</scope>
    <source>
        <strain evidence="2">Tzet28-1</strain>
        <tissue evidence="2">Whole body</tissue>
    </source>
</reference>
<proteinExistence type="predicted"/>